<evidence type="ECO:0000256" key="2">
    <source>
        <dbReference type="SAM" id="Phobius"/>
    </source>
</evidence>
<keyword evidence="2" id="KW-0472">Membrane</keyword>
<evidence type="ECO:0000256" key="1">
    <source>
        <dbReference type="SAM" id="MobiDB-lite"/>
    </source>
</evidence>
<dbReference type="AlphaFoldDB" id="A0A2T7NYE6"/>
<accession>A0A2T7NYE6</accession>
<keyword evidence="2" id="KW-0812">Transmembrane</keyword>
<dbReference type="Proteomes" id="UP000245119">
    <property type="component" value="Linkage Group LG8"/>
</dbReference>
<keyword evidence="2" id="KW-1133">Transmembrane helix</keyword>
<feature type="region of interest" description="Disordered" evidence="1">
    <location>
        <begin position="62"/>
        <end position="94"/>
    </location>
</feature>
<dbReference type="EMBL" id="PZQS01000008">
    <property type="protein sequence ID" value="PVD26192.1"/>
    <property type="molecule type" value="Genomic_DNA"/>
</dbReference>
<keyword evidence="4" id="KW-1185">Reference proteome</keyword>
<feature type="region of interest" description="Disordered" evidence="1">
    <location>
        <begin position="1"/>
        <end position="26"/>
    </location>
</feature>
<feature type="compositionally biased region" description="Polar residues" evidence="1">
    <location>
        <begin position="1"/>
        <end position="22"/>
    </location>
</feature>
<evidence type="ECO:0000313" key="4">
    <source>
        <dbReference type="Proteomes" id="UP000245119"/>
    </source>
</evidence>
<sequence>MLRSQVVAQTTADVSPQDSKASQQEERDMMKGLAAGFGFFFGILLLVCVVWCLCCGNVCNKDKGRDGRAKGKVAPSPPVSGNVRTRANIATSSS</sequence>
<name>A0A2T7NYE6_POMCA</name>
<feature type="compositionally biased region" description="Polar residues" evidence="1">
    <location>
        <begin position="82"/>
        <end position="94"/>
    </location>
</feature>
<evidence type="ECO:0000313" key="3">
    <source>
        <dbReference type="EMBL" id="PVD26192.1"/>
    </source>
</evidence>
<organism evidence="3 4">
    <name type="scientific">Pomacea canaliculata</name>
    <name type="common">Golden apple snail</name>
    <dbReference type="NCBI Taxonomy" id="400727"/>
    <lineage>
        <taxon>Eukaryota</taxon>
        <taxon>Metazoa</taxon>
        <taxon>Spiralia</taxon>
        <taxon>Lophotrochozoa</taxon>
        <taxon>Mollusca</taxon>
        <taxon>Gastropoda</taxon>
        <taxon>Caenogastropoda</taxon>
        <taxon>Architaenioglossa</taxon>
        <taxon>Ampullarioidea</taxon>
        <taxon>Ampullariidae</taxon>
        <taxon>Pomacea</taxon>
    </lineage>
</organism>
<gene>
    <name evidence="3" type="ORF">C0Q70_13861</name>
</gene>
<reference evidence="3 4" key="1">
    <citation type="submission" date="2018-04" db="EMBL/GenBank/DDBJ databases">
        <title>The genome of golden apple snail Pomacea canaliculata provides insight into stress tolerance and invasive adaptation.</title>
        <authorList>
            <person name="Liu C."/>
            <person name="Liu B."/>
            <person name="Ren Y."/>
            <person name="Zhang Y."/>
            <person name="Wang H."/>
            <person name="Li S."/>
            <person name="Jiang F."/>
            <person name="Yin L."/>
            <person name="Zhang G."/>
            <person name="Qian W."/>
            <person name="Fan W."/>
        </authorList>
    </citation>
    <scope>NUCLEOTIDE SEQUENCE [LARGE SCALE GENOMIC DNA]</scope>
    <source>
        <strain evidence="3">SZHN2017</strain>
        <tissue evidence="3">Muscle</tissue>
    </source>
</reference>
<protein>
    <submittedName>
        <fullName evidence="3">Uncharacterized protein</fullName>
    </submittedName>
</protein>
<proteinExistence type="predicted"/>
<comment type="caution">
    <text evidence="3">The sequence shown here is derived from an EMBL/GenBank/DDBJ whole genome shotgun (WGS) entry which is preliminary data.</text>
</comment>
<feature type="transmembrane region" description="Helical" evidence="2">
    <location>
        <begin position="37"/>
        <end position="59"/>
    </location>
</feature>